<evidence type="ECO:0000259" key="1">
    <source>
        <dbReference type="Pfam" id="PF07969"/>
    </source>
</evidence>
<proteinExistence type="predicted"/>
<dbReference type="STRING" id="46177.SAMN05660976_00666"/>
<dbReference type="InterPro" id="IPR033932">
    <property type="entry name" value="YtcJ-like"/>
</dbReference>
<dbReference type="SUPFAM" id="SSF51556">
    <property type="entry name" value="Metallo-dependent hydrolases"/>
    <property type="match status" value="1"/>
</dbReference>
<dbReference type="Gene3D" id="3.20.20.140">
    <property type="entry name" value="Metal-dependent hydrolases"/>
    <property type="match status" value="1"/>
</dbReference>
<dbReference type="PANTHER" id="PTHR22642:SF2">
    <property type="entry name" value="PROTEIN LONG AFTER FAR-RED 3"/>
    <property type="match status" value="1"/>
</dbReference>
<reference evidence="2 3" key="1">
    <citation type="submission" date="2016-10" db="EMBL/GenBank/DDBJ databases">
        <authorList>
            <person name="de Groot N.N."/>
        </authorList>
    </citation>
    <scope>NUCLEOTIDE SEQUENCE [LARGE SCALE GENOMIC DNA]</scope>
    <source>
        <strain evidence="2 3">DSM 43357</strain>
    </source>
</reference>
<accession>A0A1H7I1V5</accession>
<dbReference type="GO" id="GO:0016810">
    <property type="term" value="F:hydrolase activity, acting on carbon-nitrogen (but not peptide) bonds"/>
    <property type="evidence" value="ECO:0007669"/>
    <property type="project" value="InterPro"/>
</dbReference>
<dbReference type="InterPro" id="IPR011059">
    <property type="entry name" value="Metal-dep_hydrolase_composite"/>
</dbReference>
<dbReference type="AlphaFoldDB" id="A0A1H7I1V5"/>
<dbReference type="SUPFAM" id="SSF51338">
    <property type="entry name" value="Composite domain of metallo-dependent hydrolases"/>
    <property type="match status" value="1"/>
</dbReference>
<feature type="domain" description="Amidohydrolase 3" evidence="1">
    <location>
        <begin position="52"/>
        <end position="537"/>
    </location>
</feature>
<dbReference type="InterPro" id="IPR013108">
    <property type="entry name" value="Amidohydro_3"/>
</dbReference>
<sequence>MTAPADLVLRGGPVHTLAPDRPEATAVAVRGGRIVAVGADADVRPLTGPATEVVDLAGRALLPGFQDAHVHPVLAGLTMIRCDLHDTRDADEAVAAVRAYADANPEAEWISGGGWSMEWFPGGTPSRHLLDTVVPDRPVHLINRDGHGAWVNTRALELSGVGADTPDPADGRIEREPGGAPQGTLHEGASHLVGRHVPEPGEETMLRALLAGQRRLHAAGVTAWQDAMVDQKVQRAYLAAAESGLLTARVVGALWWDRDRGEEQIPELLARRGEAGRFRATSVKIMQDGVAENFTAAMTSPYLDGCGCVTANRGISFVDPEALRRHVTRLDAEGFQVHVHAVGDRAAREALDAFEAARAANGRNDHRHHIAHLQVVHPDDVPRFAALGVTANMQPLWAAHEPQMDELTIPFLGPERAAWQYPFAALLRAGAPLAAGSDWPVSSPDPFLGLHVAVNRTPPGESAEAFLPEQRLSLTAALVAYTAGTARVNHLDTRTGTIERGKLADLVVTDRDPYAIPPGELAGTSVLATYVEGERVHTHRAF</sequence>
<organism evidence="2 3">
    <name type="scientific">Nonomuraea pusilla</name>
    <dbReference type="NCBI Taxonomy" id="46177"/>
    <lineage>
        <taxon>Bacteria</taxon>
        <taxon>Bacillati</taxon>
        <taxon>Actinomycetota</taxon>
        <taxon>Actinomycetes</taxon>
        <taxon>Streptosporangiales</taxon>
        <taxon>Streptosporangiaceae</taxon>
        <taxon>Nonomuraea</taxon>
    </lineage>
</organism>
<dbReference type="EMBL" id="FOBF01000002">
    <property type="protein sequence ID" value="SEK56536.1"/>
    <property type="molecule type" value="Genomic_DNA"/>
</dbReference>
<dbReference type="Gene3D" id="2.30.40.10">
    <property type="entry name" value="Urease, subunit C, domain 1"/>
    <property type="match status" value="1"/>
</dbReference>
<dbReference type="PANTHER" id="PTHR22642">
    <property type="entry name" value="IMIDAZOLONEPROPIONASE"/>
    <property type="match status" value="1"/>
</dbReference>
<dbReference type="Pfam" id="PF07969">
    <property type="entry name" value="Amidohydro_3"/>
    <property type="match status" value="1"/>
</dbReference>
<evidence type="ECO:0000313" key="2">
    <source>
        <dbReference type="EMBL" id="SEK56536.1"/>
    </source>
</evidence>
<dbReference type="InterPro" id="IPR032466">
    <property type="entry name" value="Metal_Hydrolase"/>
</dbReference>
<name>A0A1H7I1V5_9ACTN</name>
<protein>
    <recommendedName>
        <fullName evidence="1">Amidohydrolase 3 domain-containing protein</fullName>
    </recommendedName>
</protein>
<dbReference type="CDD" id="cd01300">
    <property type="entry name" value="YtcJ_like"/>
    <property type="match status" value="1"/>
</dbReference>
<gene>
    <name evidence="2" type="ORF">SAMN05660976_00666</name>
</gene>
<evidence type="ECO:0000313" key="3">
    <source>
        <dbReference type="Proteomes" id="UP000198953"/>
    </source>
</evidence>
<dbReference type="OrthoDB" id="3173428at2"/>
<keyword evidence="3" id="KW-1185">Reference proteome</keyword>
<dbReference type="Gene3D" id="3.10.310.70">
    <property type="match status" value="1"/>
</dbReference>
<dbReference type="RefSeq" id="WP_091098169.1">
    <property type="nucleotide sequence ID" value="NZ_FOBF01000002.1"/>
</dbReference>
<dbReference type="Proteomes" id="UP000198953">
    <property type="component" value="Unassembled WGS sequence"/>
</dbReference>